<evidence type="ECO:0000313" key="2">
    <source>
        <dbReference type="Proteomes" id="UP001165960"/>
    </source>
</evidence>
<gene>
    <name evidence="1" type="primary">SHO1_9</name>
    <name evidence="1" type="ORF">DSO57_1008972</name>
</gene>
<accession>A0ACC2SVX5</accession>
<reference evidence="1" key="1">
    <citation type="submission" date="2022-04" db="EMBL/GenBank/DDBJ databases">
        <title>Genome of the entomopathogenic fungus Entomophthora muscae.</title>
        <authorList>
            <person name="Elya C."/>
            <person name="Lovett B.R."/>
            <person name="Lee E."/>
            <person name="Macias A.M."/>
            <person name="Hajek A.E."/>
            <person name="De Bivort B.L."/>
            <person name="Kasson M.T."/>
            <person name="De Fine Licht H.H."/>
            <person name="Stajich J.E."/>
        </authorList>
    </citation>
    <scope>NUCLEOTIDE SEQUENCE</scope>
    <source>
        <strain evidence="1">Berkeley</strain>
    </source>
</reference>
<comment type="caution">
    <text evidence="1">The sequence shown here is derived from an EMBL/GenBank/DDBJ whole genome shotgun (WGS) entry which is preliminary data.</text>
</comment>
<evidence type="ECO:0000313" key="1">
    <source>
        <dbReference type="EMBL" id="KAJ9066483.1"/>
    </source>
</evidence>
<proteinExistence type="predicted"/>
<keyword evidence="1" id="KW-0472">Membrane</keyword>
<dbReference type="EMBL" id="QTSX02004288">
    <property type="protein sequence ID" value="KAJ9066483.1"/>
    <property type="molecule type" value="Genomic_DNA"/>
</dbReference>
<sequence length="221" mass="24998">MVGWLSSLTGSVLVEISSLGWFSLIYNFLVIFFVTFILLTHNIRNYHISSMAYLAISFVFAIMAIQELLVHVKKERGDENTSAAYAAATGFILQAISMFFWMLLLGTLSAAETKEKREVSQVDITLPSQISHAISRLSIKPIDTSIELPFSEILVDDLSPQEYRYQARAIYSYETDDTTELAFKRDEILEVAETKGRWWSARHPNGLTGIVPSNYLELINT</sequence>
<name>A0ACC2SVX5_9FUNG</name>
<keyword evidence="1" id="KW-0812">Transmembrane</keyword>
<keyword evidence="2" id="KW-1185">Reference proteome</keyword>
<organism evidence="1 2">
    <name type="scientific">Entomophthora muscae</name>
    <dbReference type="NCBI Taxonomy" id="34485"/>
    <lineage>
        <taxon>Eukaryota</taxon>
        <taxon>Fungi</taxon>
        <taxon>Fungi incertae sedis</taxon>
        <taxon>Zoopagomycota</taxon>
        <taxon>Entomophthoromycotina</taxon>
        <taxon>Entomophthoromycetes</taxon>
        <taxon>Entomophthorales</taxon>
        <taxon>Entomophthoraceae</taxon>
        <taxon>Entomophthora</taxon>
    </lineage>
</organism>
<dbReference type="Proteomes" id="UP001165960">
    <property type="component" value="Unassembled WGS sequence"/>
</dbReference>
<protein>
    <submittedName>
        <fullName evidence="1">Transmembrane osmosensor</fullName>
    </submittedName>
</protein>